<dbReference type="EMBL" id="CP047156">
    <property type="protein sequence ID" value="QHC02074.1"/>
    <property type="molecule type" value="Genomic_DNA"/>
</dbReference>
<dbReference type="PANTHER" id="PTHR42760:SF133">
    <property type="entry name" value="3-OXOACYL-[ACYL-CARRIER-PROTEIN] REDUCTASE"/>
    <property type="match status" value="1"/>
</dbReference>
<sequence length="275" mass="28743">MTAPANLEGKVAFVTGGAGGFGRAVTEILIENGASVALTDVDEGRTKAAAEELGAVPFTLDVTDYEANLATVAAIEDHFGGLDIAFLNAGIGLPWGVTDEFKPDDYRRIMAINLDGVAYGTQAVIPAMRRRGGGHIVATASMAGLVSMPGDPYYTMTKAGVVGYVRGAGPELARENIKMHGLCPGFADTPIIDGMRDKFEKADFPIISPRTVAETFLKAATSNESGVNWLIQAGIEPAPFKFRGVPAARKPDGTPYGVPKDLDPDAEAPSEGSGQ</sequence>
<dbReference type="SUPFAM" id="SSF51735">
    <property type="entry name" value="NAD(P)-binding Rossmann-fold domains"/>
    <property type="match status" value="1"/>
</dbReference>
<evidence type="ECO:0000256" key="1">
    <source>
        <dbReference type="ARBA" id="ARBA00006484"/>
    </source>
</evidence>
<dbReference type="Gene3D" id="3.40.50.720">
    <property type="entry name" value="NAD(P)-binding Rossmann-like Domain"/>
    <property type="match status" value="1"/>
</dbReference>
<evidence type="ECO:0000256" key="3">
    <source>
        <dbReference type="RuleBase" id="RU000363"/>
    </source>
</evidence>
<dbReference type="RefSeq" id="WP_159547198.1">
    <property type="nucleotide sequence ID" value="NZ_CP047156.1"/>
</dbReference>
<organism evidence="5 6">
    <name type="scientific">Epidermidibacterium keratini</name>
    <dbReference type="NCBI Taxonomy" id="1891644"/>
    <lineage>
        <taxon>Bacteria</taxon>
        <taxon>Bacillati</taxon>
        <taxon>Actinomycetota</taxon>
        <taxon>Actinomycetes</taxon>
        <taxon>Sporichthyales</taxon>
        <taxon>Sporichthyaceae</taxon>
        <taxon>Epidermidibacterium</taxon>
    </lineage>
</organism>
<keyword evidence="2" id="KW-0560">Oxidoreductase</keyword>
<dbReference type="OrthoDB" id="4133661at2"/>
<dbReference type="PRINTS" id="PR00081">
    <property type="entry name" value="GDHRDH"/>
</dbReference>
<gene>
    <name evidence="5" type="ORF">EK0264_18550</name>
</gene>
<dbReference type="InParanoid" id="A0A7L4YT27"/>
<dbReference type="PROSITE" id="PS00061">
    <property type="entry name" value="ADH_SHORT"/>
    <property type="match status" value="1"/>
</dbReference>
<dbReference type="Pfam" id="PF00106">
    <property type="entry name" value="adh_short"/>
    <property type="match status" value="1"/>
</dbReference>
<evidence type="ECO:0000256" key="4">
    <source>
        <dbReference type="SAM" id="MobiDB-lite"/>
    </source>
</evidence>
<dbReference type="InterPro" id="IPR002347">
    <property type="entry name" value="SDR_fam"/>
</dbReference>
<dbReference type="Proteomes" id="UP000463857">
    <property type="component" value="Chromosome"/>
</dbReference>
<feature type="region of interest" description="Disordered" evidence="4">
    <location>
        <begin position="243"/>
        <end position="275"/>
    </location>
</feature>
<dbReference type="KEGG" id="eke:EK0264_18550"/>
<keyword evidence="6" id="KW-1185">Reference proteome</keyword>
<evidence type="ECO:0000313" key="5">
    <source>
        <dbReference type="EMBL" id="QHC02074.1"/>
    </source>
</evidence>
<proteinExistence type="inferred from homology"/>
<name>A0A7L4YT27_9ACTN</name>
<evidence type="ECO:0000256" key="2">
    <source>
        <dbReference type="ARBA" id="ARBA00023002"/>
    </source>
</evidence>
<comment type="similarity">
    <text evidence="1 3">Belongs to the short-chain dehydrogenases/reductases (SDR) family.</text>
</comment>
<dbReference type="PANTHER" id="PTHR42760">
    <property type="entry name" value="SHORT-CHAIN DEHYDROGENASES/REDUCTASES FAMILY MEMBER"/>
    <property type="match status" value="1"/>
</dbReference>
<evidence type="ECO:0000313" key="6">
    <source>
        <dbReference type="Proteomes" id="UP000463857"/>
    </source>
</evidence>
<dbReference type="InterPro" id="IPR036291">
    <property type="entry name" value="NAD(P)-bd_dom_sf"/>
</dbReference>
<protein>
    <submittedName>
        <fullName evidence="5">SDR family NAD(P)-dependent oxidoreductase</fullName>
    </submittedName>
</protein>
<reference evidence="5 6" key="1">
    <citation type="journal article" date="2018" name="Int. J. Syst. Evol. Microbiol.">
        <title>Epidermidibacterium keratini gen. nov., sp. nov., a member of the family Sporichthyaceae, isolated from keratin epidermis.</title>
        <authorList>
            <person name="Lee D.G."/>
            <person name="Trujillo M.E."/>
            <person name="Kang S."/>
            <person name="Nam J.J."/>
            <person name="Kim Y.J."/>
        </authorList>
    </citation>
    <scope>NUCLEOTIDE SEQUENCE [LARGE SCALE GENOMIC DNA]</scope>
    <source>
        <strain evidence="5 6">EPI-7</strain>
    </source>
</reference>
<dbReference type="AlphaFoldDB" id="A0A7L4YT27"/>
<accession>A0A7L4YT27</accession>
<dbReference type="GO" id="GO:0016616">
    <property type="term" value="F:oxidoreductase activity, acting on the CH-OH group of donors, NAD or NADP as acceptor"/>
    <property type="evidence" value="ECO:0007669"/>
    <property type="project" value="TreeGrafter"/>
</dbReference>
<dbReference type="InterPro" id="IPR020904">
    <property type="entry name" value="Sc_DH/Rdtase_CS"/>
</dbReference>
<dbReference type="PRINTS" id="PR00080">
    <property type="entry name" value="SDRFAMILY"/>
</dbReference>